<feature type="domain" description="TLC" evidence="7">
    <location>
        <begin position="51"/>
        <end position="254"/>
    </location>
</feature>
<feature type="transmembrane region" description="Helical" evidence="6">
    <location>
        <begin position="18"/>
        <end position="38"/>
    </location>
</feature>
<dbReference type="EMBL" id="CACVKT020008950">
    <property type="protein sequence ID" value="CAC5418811.1"/>
    <property type="molecule type" value="Genomic_DNA"/>
</dbReference>
<keyword evidence="9" id="KW-1185">Reference proteome</keyword>
<feature type="transmembrane region" description="Helical" evidence="6">
    <location>
        <begin position="59"/>
        <end position="81"/>
    </location>
</feature>
<evidence type="ECO:0000256" key="1">
    <source>
        <dbReference type="ARBA" id="ARBA00004141"/>
    </source>
</evidence>
<dbReference type="Pfam" id="PF03798">
    <property type="entry name" value="TRAM_LAG1_CLN8"/>
    <property type="match status" value="1"/>
</dbReference>
<keyword evidence="3 6" id="KW-1133">Transmembrane helix</keyword>
<keyword evidence="4 5" id="KW-0472">Membrane</keyword>
<dbReference type="GO" id="GO:0007009">
    <property type="term" value="P:plasma membrane organization"/>
    <property type="evidence" value="ECO:0007669"/>
    <property type="project" value="TreeGrafter"/>
</dbReference>
<evidence type="ECO:0000256" key="6">
    <source>
        <dbReference type="SAM" id="Phobius"/>
    </source>
</evidence>
<evidence type="ECO:0000259" key="7">
    <source>
        <dbReference type="PROSITE" id="PS50922"/>
    </source>
</evidence>
<dbReference type="InterPro" id="IPR050846">
    <property type="entry name" value="TLCD"/>
</dbReference>
<evidence type="ECO:0000256" key="4">
    <source>
        <dbReference type="ARBA" id="ARBA00023136"/>
    </source>
</evidence>
<evidence type="ECO:0000256" key="5">
    <source>
        <dbReference type="PROSITE-ProRule" id="PRU00205"/>
    </source>
</evidence>
<gene>
    <name evidence="8" type="ORF">MCOR_51222</name>
</gene>
<dbReference type="GO" id="GO:0097035">
    <property type="term" value="P:regulation of membrane lipid distribution"/>
    <property type="evidence" value="ECO:0007669"/>
    <property type="project" value="TreeGrafter"/>
</dbReference>
<evidence type="ECO:0000313" key="8">
    <source>
        <dbReference type="EMBL" id="CAC5418811.1"/>
    </source>
</evidence>
<organism evidence="8 9">
    <name type="scientific">Mytilus coruscus</name>
    <name type="common">Sea mussel</name>
    <dbReference type="NCBI Taxonomy" id="42192"/>
    <lineage>
        <taxon>Eukaryota</taxon>
        <taxon>Metazoa</taxon>
        <taxon>Spiralia</taxon>
        <taxon>Lophotrochozoa</taxon>
        <taxon>Mollusca</taxon>
        <taxon>Bivalvia</taxon>
        <taxon>Autobranchia</taxon>
        <taxon>Pteriomorphia</taxon>
        <taxon>Mytilida</taxon>
        <taxon>Mytiloidea</taxon>
        <taxon>Mytilidae</taxon>
        <taxon>Mytilinae</taxon>
        <taxon>Mytilus</taxon>
    </lineage>
</organism>
<dbReference type="SMART" id="SM00724">
    <property type="entry name" value="TLC"/>
    <property type="match status" value="1"/>
</dbReference>
<evidence type="ECO:0000313" key="9">
    <source>
        <dbReference type="Proteomes" id="UP000507470"/>
    </source>
</evidence>
<dbReference type="AlphaFoldDB" id="A0A6J8EI94"/>
<dbReference type="GO" id="GO:0005886">
    <property type="term" value="C:plasma membrane"/>
    <property type="evidence" value="ECO:0007669"/>
    <property type="project" value="TreeGrafter"/>
</dbReference>
<name>A0A6J8EI94_MYTCO</name>
<feature type="transmembrane region" description="Helical" evidence="6">
    <location>
        <begin position="189"/>
        <end position="211"/>
    </location>
</feature>
<dbReference type="GO" id="GO:0055091">
    <property type="term" value="P:phospholipid homeostasis"/>
    <property type="evidence" value="ECO:0007669"/>
    <property type="project" value="TreeGrafter"/>
</dbReference>
<proteinExistence type="predicted"/>
<dbReference type="InterPro" id="IPR006634">
    <property type="entry name" value="TLC-dom"/>
</dbReference>
<dbReference type="OrthoDB" id="10266980at2759"/>
<reference evidence="8 9" key="1">
    <citation type="submission" date="2020-06" db="EMBL/GenBank/DDBJ databases">
        <authorList>
            <person name="Li R."/>
            <person name="Bekaert M."/>
        </authorList>
    </citation>
    <scope>NUCLEOTIDE SEQUENCE [LARGE SCALE GENOMIC DNA]</scope>
    <source>
        <strain evidence="9">wild</strain>
    </source>
</reference>
<protein>
    <recommendedName>
        <fullName evidence="7">TLC domain-containing protein</fullName>
    </recommendedName>
</protein>
<sequence length="258" mass="30987">MTDENFVHEQRIIHFDFWYTYILFGFAIVFFFILNQIFKRYGTPNTSITVYDSWLWRNLCVSLSHGFIVGIWSIISFFYHYEDHPGLFEEPFLFFNTSSFLMMIVSTAYFYYDSLDILFNNMWKKNKEVLVHHFLISTSFVYLWHERQGIGYAHLCLLAEPSSFFLHARKLLRIAGLSSDSLKSRILSIINLIAFLIFRLIPLGFCVTRIYPEYYLMRRHFAYFSFLSLSVLIIFLINVGFFIRLLNTDFIRRNRKQK</sequence>
<evidence type="ECO:0000256" key="2">
    <source>
        <dbReference type="ARBA" id="ARBA00022692"/>
    </source>
</evidence>
<feature type="transmembrane region" description="Helical" evidence="6">
    <location>
        <begin position="93"/>
        <end position="112"/>
    </location>
</feature>
<dbReference type="Proteomes" id="UP000507470">
    <property type="component" value="Unassembled WGS sequence"/>
</dbReference>
<comment type="subcellular location">
    <subcellularLocation>
        <location evidence="1">Membrane</location>
        <topology evidence="1">Multi-pass membrane protein</topology>
    </subcellularLocation>
</comment>
<dbReference type="GO" id="GO:0071709">
    <property type="term" value="P:membrane assembly"/>
    <property type="evidence" value="ECO:0007669"/>
    <property type="project" value="TreeGrafter"/>
</dbReference>
<keyword evidence="2 5" id="KW-0812">Transmembrane</keyword>
<dbReference type="PANTHER" id="PTHR13439">
    <property type="entry name" value="CT120 PROTEIN"/>
    <property type="match status" value="1"/>
</dbReference>
<evidence type="ECO:0000256" key="3">
    <source>
        <dbReference type="ARBA" id="ARBA00022989"/>
    </source>
</evidence>
<accession>A0A6J8EI94</accession>
<dbReference type="PANTHER" id="PTHR13439:SF4">
    <property type="entry name" value="TLC DOMAIN-CONTAINING PROTEIN"/>
    <property type="match status" value="1"/>
</dbReference>
<dbReference type="PROSITE" id="PS50922">
    <property type="entry name" value="TLC"/>
    <property type="match status" value="1"/>
</dbReference>
<feature type="transmembrane region" description="Helical" evidence="6">
    <location>
        <begin position="223"/>
        <end position="246"/>
    </location>
</feature>